<name>A0A2T5HV89_9RHOB</name>
<reference evidence="3 4" key="1">
    <citation type="submission" date="2018-04" db="EMBL/GenBank/DDBJ databases">
        <title>Genomic Encyclopedia of Archaeal and Bacterial Type Strains, Phase II (KMG-II): from individual species to whole genera.</title>
        <authorList>
            <person name="Goeker M."/>
        </authorList>
    </citation>
    <scope>NUCLEOTIDE SEQUENCE [LARGE SCALE GENOMIC DNA]</scope>
    <source>
        <strain evidence="3 4">DSM 100434</strain>
    </source>
</reference>
<keyword evidence="1" id="KW-0732">Signal</keyword>
<evidence type="ECO:0000313" key="4">
    <source>
        <dbReference type="Proteomes" id="UP000244077"/>
    </source>
</evidence>
<feature type="signal peptide" evidence="1">
    <location>
        <begin position="1"/>
        <end position="24"/>
    </location>
</feature>
<dbReference type="InterPro" id="IPR018247">
    <property type="entry name" value="EF_Hand_1_Ca_BS"/>
</dbReference>
<organism evidence="3 4">
    <name type="scientific">Celeribacter persicus</name>
    <dbReference type="NCBI Taxonomy" id="1651082"/>
    <lineage>
        <taxon>Bacteria</taxon>
        <taxon>Pseudomonadati</taxon>
        <taxon>Pseudomonadota</taxon>
        <taxon>Alphaproteobacteria</taxon>
        <taxon>Rhodobacterales</taxon>
        <taxon>Roseobacteraceae</taxon>
        <taxon>Celeribacter</taxon>
    </lineage>
</organism>
<feature type="domain" description="EF-hand" evidence="2">
    <location>
        <begin position="43"/>
        <end position="78"/>
    </location>
</feature>
<evidence type="ECO:0000259" key="2">
    <source>
        <dbReference type="PROSITE" id="PS50222"/>
    </source>
</evidence>
<evidence type="ECO:0000313" key="3">
    <source>
        <dbReference type="EMBL" id="PTQ75513.1"/>
    </source>
</evidence>
<accession>A0A2T5HV89</accession>
<dbReference type="EMBL" id="QAOH01000001">
    <property type="protein sequence ID" value="PTQ75513.1"/>
    <property type="molecule type" value="Genomic_DNA"/>
</dbReference>
<dbReference type="Pfam" id="PF13202">
    <property type="entry name" value="EF-hand_5"/>
    <property type="match status" value="1"/>
</dbReference>
<dbReference type="SUPFAM" id="SSF47473">
    <property type="entry name" value="EF-hand"/>
    <property type="match status" value="1"/>
</dbReference>
<dbReference type="AlphaFoldDB" id="A0A2T5HV89"/>
<keyword evidence="4" id="KW-1185">Reference proteome</keyword>
<dbReference type="PROSITE" id="PS00018">
    <property type="entry name" value="EF_HAND_1"/>
    <property type="match status" value="2"/>
</dbReference>
<comment type="caution">
    <text evidence="3">The sequence shown here is derived from an EMBL/GenBank/DDBJ whole genome shotgun (WGS) entry which is preliminary data.</text>
</comment>
<evidence type="ECO:0000256" key="1">
    <source>
        <dbReference type="SAM" id="SignalP"/>
    </source>
</evidence>
<dbReference type="GO" id="GO:0005509">
    <property type="term" value="F:calcium ion binding"/>
    <property type="evidence" value="ECO:0007669"/>
    <property type="project" value="InterPro"/>
</dbReference>
<dbReference type="Proteomes" id="UP000244077">
    <property type="component" value="Unassembled WGS sequence"/>
</dbReference>
<dbReference type="InterPro" id="IPR011992">
    <property type="entry name" value="EF-hand-dom_pair"/>
</dbReference>
<proteinExistence type="predicted"/>
<dbReference type="InterPro" id="IPR002048">
    <property type="entry name" value="EF_hand_dom"/>
</dbReference>
<dbReference type="OrthoDB" id="5470953at2"/>
<sequence length="135" mass="14221">MRTRYLVALCTLGLTGGLSGPVFAASDVLTYDGNGDGTITRAEFQALQKDSFKALDTDGNDFVTVAEVQALPASDGRNVTGKRLLARDGNGDGMVSEAEFLSQAPGFDRADRNNDGVLAGNELARVNKFLAKGSF</sequence>
<dbReference type="Gene3D" id="1.10.238.10">
    <property type="entry name" value="EF-hand"/>
    <property type="match status" value="1"/>
</dbReference>
<dbReference type="PROSITE" id="PS50222">
    <property type="entry name" value="EF_HAND_2"/>
    <property type="match status" value="1"/>
</dbReference>
<gene>
    <name evidence="3" type="ORF">C8N42_10151</name>
</gene>
<protein>
    <submittedName>
        <fullName evidence="3">EF hand domain-containing protein</fullName>
    </submittedName>
</protein>
<feature type="chain" id="PRO_5015551089" evidence="1">
    <location>
        <begin position="25"/>
        <end position="135"/>
    </location>
</feature>
<dbReference type="RefSeq" id="WP_107814542.1">
    <property type="nucleotide sequence ID" value="NZ_QAOH01000001.1"/>
</dbReference>